<reference evidence="5 8" key="2">
    <citation type="submission" date="2018-01" db="EMBL/GenBank/DDBJ databases">
        <title>Draft genome sequence of the feruloyl esterase-producing strain Lactobacillus fermentum CRL 1446, isolated from artisanal goat milk cheese.</title>
        <authorList>
            <person name="Abeijon Mukdsi M.C."/>
            <person name="Saavedra L."/>
            <person name="Gauffin Cano M.P."/>
            <person name="Hebert E.M."/>
            <person name="Medina R.B."/>
        </authorList>
    </citation>
    <scope>NUCLEOTIDE SEQUENCE [LARGE SCALE GENOMIC DNA]</scope>
    <source>
        <strain evidence="5 8">CRL 1446</strain>
    </source>
</reference>
<dbReference type="PRINTS" id="PR00080">
    <property type="entry name" value="SDRFAMILY"/>
</dbReference>
<name>A0A0F4HBR1_LIMFE</name>
<dbReference type="SUPFAM" id="SSF51735">
    <property type="entry name" value="NAD(P)-binding Rossmann-fold domains"/>
    <property type="match status" value="1"/>
</dbReference>
<evidence type="ECO:0000313" key="6">
    <source>
        <dbReference type="EMBL" id="QIX58256.1"/>
    </source>
</evidence>
<dbReference type="PROSITE" id="PS00061">
    <property type="entry name" value="ADH_SHORT"/>
    <property type="match status" value="1"/>
</dbReference>
<evidence type="ECO:0000313" key="7">
    <source>
        <dbReference type="Proteomes" id="UP000185427"/>
    </source>
</evidence>
<evidence type="ECO:0000256" key="3">
    <source>
        <dbReference type="RuleBase" id="RU000363"/>
    </source>
</evidence>
<evidence type="ECO:0000256" key="2">
    <source>
        <dbReference type="ARBA" id="ARBA00023002"/>
    </source>
</evidence>
<dbReference type="PIRSF" id="PIRSF000126">
    <property type="entry name" value="11-beta-HSD1"/>
    <property type="match status" value="1"/>
</dbReference>
<evidence type="ECO:0000313" key="9">
    <source>
        <dbReference type="Proteomes" id="UP000503169"/>
    </source>
</evidence>
<dbReference type="InterPro" id="IPR036291">
    <property type="entry name" value="NAD(P)-bd_dom_sf"/>
</dbReference>
<protein>
    <submittedName>
        <fullName evidence="6">3-phenylpropionate-dihydrodiol/cinnamic acid-dihydrodiol dehydrogenase</fullName>
        <ecNumber evidence="6">1.3.1.87</ecNumber>
    </submittedName>
    <submittedName>
        <fullName evidence="5">NAD(P)-dependent oxidoreductase</fullName>
    </submittedName>
    <submittedName>
        <fullName evidence="4">Short-chain dehydrogenase</fullName>
    </submittedName>
</protein>
<dbReference type="PRINTS" id="PR00081">
    <property type="entry name" value="GDHRDH"/>
</dbReference>
<dbReference type="OrthoDB" id="9793345at2"/>
<dbReference type="AlphaFoldDB" id="A0A0F4HBR1"/>
<dbReference type="Pfam" id="PF00106">
    <property type="entry name" value="adh_short"/>
    <property type="match status" value="1"/>
</dbReference>
<comment type="similarity">
    <text evidence="1 3">Belongs to the short-chain dehydrogenases/reductases (SDR) family.</text>
</comment>
<proteinExistence type="inferred from homology"/>
<sequence length="279" mass="30693">MLMIKRLKQLRFLRNKVVLITGGSEGIGKALALEAARRGAVVVVAARNQEKLQEVADRCLILAGRPSFAFKMDVTDPDQVDEVLDQIRHQVGEIDVLINAAGLGMMDAVVDQSYATMHKMVTVNFLAAMYLSRCVAKQMMNQGYGAIINVASLGGKIPTPNSAVYSATKAGVIQFSNILRMEVADYGVQVLTVNPGPVATDFFKKADPSGEYMAHLPQWFVIAPDALARQVWDNVGYETREINVPGYTTGLAWAYQIIPGLGDWAIKKFFNFQQNKHNL</sequence>
<keyword evidence="2 6" id="KW-0560">Oxidoreductase</keyword>
<dbReference type="EMBL" id="CP050919">
    <property type="protein sequence ID" value="QIX58256.1"/>
    <property type="molecule type" value="Genomic_DNA"/>
</dbReference>
<dbReference type="Proteomes" id="UP000185427">
    <property type="component" value="Chromosome"/>
</dbReference>
<evidence type="ECO:0000313" key="8">
    <source>
        <dbReference type="Proteomes" id="UP000236514"/>
    </source>
</evidence>
<dbReference type="PANTHER" id="PTHR44196">
    <property type="entry name" value="DEHYDROGENASE/REDUCTASE SDR FAMILY MEMBER 7B"/>
    <property type="match status" value="1"/>
</dbReference>
<dbReference type="EMBL" id="CP019030">
    <property type="protein sequence ID" value="APU45183.1"/>
    <property type="molecule type" value="Genomic_DNA"/>
</dbReference>
<reference evidence="4 7" key="1">
    <citation type="submission" date="2016-12" db="EMBL/GenBank/DDBJ databases">
        <title>Complete Genome Sequence of Lactobacillus fermentum Strain SNUV175, a Probiotic for Treatment of Bacterial Vaginosis.</title>
        <authorList>
            <person name="Lee S."/>
            <person name="You H.J."/>
            <person name="Kwon B."/>
            <person name="Ko G."/>
        </authorList>
    </citation>
    <scope>NUCLEOTIDE SEQUENCE [LARGE SCALE GENOMIC DNA]</scope>
    <source>
        <strain evidence="4 7">SNUV175</strain>
    </source>
</reference>
<dbReference type="InterPro" id="IPR020904">
    <property type="entry name" value="Sc_DH/Rdtase_CS"/>
</dbReference>
<evidence type="ECO:0000256" key="1">
    <source>
        <dbReference type="ARBA" id="ARBA00006484"/>
    </source>
</evidence>
<dbReference type="PANTHER" id="PTHR44196:SF1">
    <property type="entry name" value="DEHYDROGENASE_REDUCTASE SDR FAMILY MEMBER 7B"/>
    <property type="match status" value="1"/>
</dbReference>
<organism evidence="5 8">
    <name type="scientific">Limosilactobacillus fermentum</name>
    <name type="common">Lactobacillus fermentum</name>
    <dbReference type="NCBI Taxonomy" id="1613"/>
    <lineage>
        <taxon>Bacteria</taxon>
        <taxon>Bacillati</taxon>
        <taxon>Bacillota</taxon>
        <taxon>Bacilli</taxon>
        <taxon>Lactobacillales</taxon>
        <taxon>Lactobacillaceae</taxon>
        <taxon>Limosilactobacillus</taxon>
    </lineage>
</organism>
<dbReference type="Proteomes" id="UP000503169">
    <property type="component" value="Chromosome"/>
</dbReference>
<gene>
    <name evidence="6" type="primary">hcaB</name>
    <name evidence="4" type="ORF">BUW47_01345</name>
    <name evidence="5" type="ORF">C1Y38_08125</name>
    <name evidence="6" type="ORF">HCY95_00691</name>
</gene>
<evidence type="ECO:0000313" key="4">
    <source>
        <dbReference type="EMBL" id="APU45183.1"/>
    </source>
</evidence>
<accession>A0A0F4HBR1</accession>
<dbReference type="GO" id="GO:0018498">
    <property type="term" value="F:2,3-dihydroxy-2,3-dihydro-phenylpropionate dehydrogenase activity"/>
    <property type="evidence" value="ECO:0007669"/>
    <property type="project" value="UniProtKB-EC"/>
</dbReference>
<reference evidence="6 9" key="3">
    <citation type="submission" date="2020-04" db="EMBL/GenBank/DDBJ databases">
        <title>Novel strain L. Fermentum HFD1 producer antibacterial peptides.</title>
        <authorList>
            <person name="Ozhegov G.D."/>
            <person name="Pavlova A.S."/>
            <person name="Zhuravleva D.E."/>
            <person name="Gogoleva N.V."/>
            <person name="Shagimardanova E.I."/>
            <person name="Markelova M.I."/>
            <person name="Yarullina D.R."/>
            <person name="Kayumov A.R."/>
        </authorList>
    </citation>
    <scope>NUCLEOTIDE SEQUENCE [LARGE SCALE GENOMIC DNA]</scope>
    <source>
        <strain evidence="6 9">HFD1</strain>
    </source>
</reference>
<dbReference type="EMBL" id="POTQ01000018">
    <property type="protein sequence ID" value="PNV57429.1"/>
    <property type="molecule type" value="Genomic_DNA"/>
</dbReference>
<dbReference type="Gene3D" id="3.40.50.720">
    <property type="entry name" value="NAD(P)-binding Rossmann-like Domain"/>
    <property type="match status" value="1"/>
</dbReference>
<dbReference type="InterPro" id="IPR002347">
    <property type="entry name" value="SDR_fam"/>
</dbReference>
<dbReference type="EC" id="1.3.1.87" evidence="6"/>
<dbReference type="Proteomes" id="UP000236514">
    <property type="component" value="Unassembled WGS sequence"/>
</dbReference>
<dbReference type="PATRIC" id="fig|1613.32.peg.1970"/>
<evidence type="ECO:0000313" key="5">
    <source>
        <dbReference type="EMBL" id="PNV57429.1"/>
    </source>
</evidence>
<dbReference type="GO" id="GO:0016020">
    <property type="term" value="C:membrane"/>
    <property type="evidence" value="ECO:0007669"/>
    <property type="project" value="TreeGrafter"/>
</dbReference>